<evidence type="ECO:0000256" key="6">
    <source>
        <dbReference type="ARBA" id="ARBA00022692"/>
    </source>
</evidence>
<dbReference type="InterPro" id="IPR003594">
    <property type="entry name" value="HATPase_dom"/>
</dbReference>
<dbReference type="Pfam" id="PF02518">
    <property type="entry name" value="HATPase_c"/>
    <property type="match status" value="1"/>
</dbReference>
<keyword evidence="10 12" id="KW-0472">Membrane</keyword>
<evidence type="ECO:0000259" key="14">
    <source>
        <dbReference type="PROSITE" id="PS50885"/>
    </source>
</evidence>
<feature type="region of interest" description="Disordered" evidence="11">
    <location>
        <begin position="392"/>
        <end position="413"/>
    </location>
</feature>
<dbReference type="Pfam" id="PF00672">
    <property type="entry name" value="HAMP"/>
    <property type="match status" value="1"/>
</dbReference>
<evidence type="ECO:0000256" key="1">
    <source>
        <dbReference type="ARBA" id="ARBA00000085"/>
    </source>
</evidence>
<keyword evidence="4" id="KW-0597">Phosphoprotein</keyword>
<dbReference type="InterPro" id="IPR005467">
    <property type="entry name" value="His_kinase_dom"/>
</dbReference>
<evidence type="ECO:0000256" key="10">
    <source>
        <dbReference type="ARBA" id="ARBA00023136"/>
    </source>
</evidence>
<evidence type="ECO:0000313" key="16">
    <source>
        <dbReference type="Proteomes" id="UP000603904"/>
    </source>
</evidence>
<dbReference type="Gene3D" id="3.30.565.10">
    <property type="entry name" value="Histidine kinase-like ATPase, C-terminal domain"/>
    <property type="match status" value="1"/>
</dbReference>
<dbReference type="SMART" id="SM00387">
    <property type="entry name" value="HATPase_c"/>
    <property type="match status" value="1"/>
</dbReference>
<name>A0ABQ4FTD3_9ACTN</name>
<feature type="domain" description="Histidine kinase" evidence="13">
    <location>
        <begin position="184"/>
        <end position="392"/>
    </location>
</feature>
<dbReference type="SUPFAM" id="SSF47384">
    <property type="entry name" value="Homodimeric domain of signal transducing histidine kinase"/>
    <property type="match status" value="1"/>
</dbReference>
<evidence type="ECO:0000256" key="7">
    <source>
        <dbReference type="ARBA" id="ARBA00022777"/>
    </source>
</evidence>
<dbReference type="InterPro" id="IPR036097">
    <property type="entry name" value="HisK_dim/P_sf"/>
</dbReference>
<dbReference type="Gene3D" id="1.10.287.130">
    <property type="match status" value="1"/>
</dbReference>
<dbReference type="EMBL" id="BOOC01000003">
    <property type="protein sequence ID" value="GIH38063.1"/>
    <property type="molecule type" value="Genomic_DNA"/>
</dbReference>
<dbReference type="CDD" id="cd00082">
    <property type="entry name" value="HisKA"/>
    <property type="match status" value="1"/>
</dbReference>
<dbReference type="PANTHER" id="PTHR45436">
    <property type="entry name" value="SENSOR HISTIDINE KINASE YKOH"/>
    <property type="match status" value="1"/>
</dbReference>
<evidence type="ECO:0000256" key="8">
    <source>
        <dbReference type="ARBA" id="ARBA00022989"/>
    </source>
</evidence>
<keyword evidence="9" id="KW-0902">Two-component regulatory system</keyword>
<keyword evidence="8 12" id="KW-1133">Transmembrane helix</keyword>
<dbReference type="Proteomes" id="UP000603904">
    <property type="component" value="Unassembled WGS sequence"/>
</dbReference>
<evidence type="ECO:0000256" key="5">
    <source>
        <dbReference type="ARBA" id="ARBA00022679"/>
    </source>
</evidence>
<evidence type="ECO:0000256" key="11">
    <source>
        <dbReference type="SAM" id="MobiDB-lite"/>
    </source>
</evidence>
<dbReference type="SUPFAM" id="SSF158472">
    <property type="entry name" value="HAMP domain-like"/>
    <property type="match status" value="1"/>
</dbReference>
<protein>
    <recommendedName>
        <fullName evidence="3">histidine kinase</fullName>
        <ecNumber evidence="3">2.7.13.3</ecNumber>
    </recommendedName>
</protein>
<dbReference type="Pfam" id="PF00512">
    <property type="entry name" value="HisKA"/>
    <property type="match status" value="1"/>
</dbReference>
<feature type="transmembrane region" description="Helical" evidence="12">
    <location>
        <begin position="100"/>
        <end position="122"/>
    </location>
</feature>
<evidence type="ECO:0000256" key="12">
    <source>
        <dbReference type="SAM" id="Phobius"/>
    </source>
</evidence>
<dbReference type="CDD" id="cd00075">
    <property type="entry name" value="HATPase"/>
    <property type="match status" value="1"/>
</dbReference>
<dbReference type="InterPro" id="IPR004358">
    <property type="entry name" value="Sig_transdc_His_kin-like_C"/>
</dbReference>
<dbReference type="PRINTS" id="PR00344">
    <property type="entry name" value="BCTRLSENSOR"/>
</dbReference>
<proteinExistence type="predicted"/>
<dbReference type="GO" id="GO:0016301">
    <property type="term" value="F:kinase activity"/>
    <property type="evidence" value="ECO:0007669"/>
    <property type="project" value="UniProtKB-KW"/>
</dbReference>
<accession>A0ABQ4FTD3</accession>
<keyword evidence="5" id="KW-0808">Transferase</keyword>
<dbReference type="SMART" id="SM00304">
    <property type="entry name" value="HAMP"/>
    <property type="match status" value="1"/>
</dbReference>
<dbReference type="CDD" id="cd06225">
    <property type="entry name" value="HAMP"/>
    <property type="match status" value="1"/>
</dbReference>
<feature type="domain" description="HAMP" evidence="14">
    <location>
        <begin position="123"/>
        <end position="176"/>
    </location>
</feature>
<dbReference type="SUPFAM" id="SSF55874">
    <property type="entry name" value="ATPase domain of HSP90 chaperone/DNA topoisomerase II/histidine kinase"/>
    <property type="match status" value="1"/>
</dbReference>
<evidence type="ECO:0000313" key="15">
    <source>
        <dbReference type="EMBL" id="GIH38063.1"/>
    </source>
</evidence>
<dbReference type="EC" id="2.7.13.3" evidence="3"/>
<dbReference type="InterPro" id="IPR036890">
    <property type="entry name" value="HATPase_C_sf"/>
</dbReference>
<dbReference type="InterPro" id="IPR003661">
    <property type="entry name" value="HisK_dim/P_dom"/>
</dbReference>
<comment type="catalytic activity">
    <reaction evidence="1">
        <text>ATP + protein L-histidine = ADP + protein N-phospho-L-histidine.</text>
        <dbReference type="EC" id="2.7.13.3"/>
    </reaction>
</comment>
<sequence>MPVRARLTAVYGSLFFLTAGALVVINYFAVNKILYRRFTVRLPGAPLPDLPAGVPTGKAVLIQQFSKSELSSGDPGDTVFIRSVSDEVERFRQLVMDSMLQWSLLSTLLIGLFGLAVGWLVAKRALAPLHTVTETARTLSGSTLHERIALDGPRDEIRDLADTFDSMLERLDSAFDSQRRFVANASHELRTPLAINRALLQVSFADPDLPEQLRSVGAELLAANARQERLIDGLLLLAQTERELTTRESADLEDLAGAVVAAAPGRPPVRAHLAAAPVTGDPVLLERMIGNLVDNAAKYNDERGEVHIRSGGDGATSFVTVENTGPVVAPDQVAVLFEPFRRLGGDRTGSARGAGLGLSIVRAVATAHGGTAEARPRPGGGLVVTVRLPRAPAGSPALATPHGRALDPGPRLP</sequence>
<dbReference type="PANTHER" id="PTHR45436:SF5">
    <property type="entry name" value="SENSOR HISTIDINE KINASE TRCS"/>
    <property type="match status" value="1"/>
</dbReference>
<evidence type="ECO:0000256" key="2">
    <source>
        <dbReference type="ARBA" id="ARBA00004236"/>
    </source>
</evidence>
<feature type="transmembrane region" description="Helical" evidence="12">
    <location>
        <begin position="6"/>
        <end position="29"/>
    </location>
</feature>
<dbReference type="SMART" id="SM00388">
    <property type="entry name" value="HisKA"/>
    <property type="match status" value="1"/>
</dbReference>
<evidence type="ECO:0000256" key="9">
    <source>
        <dbReference type="ARBA" id="ARBA00023012"/>
    </source>
</evidence>
<dbReference type="RefSeq" id="WP_204055741.1">
    <property type="nucleotide sequence ID" value="NZ_BAAAGP010000003.1"/>
</dbReference>
<comment type="caution">
    <text evidence="15">The sequence shown here is derived from an EMBL/GenBank/DDBJ whole genome shotgun (WGS) entry which is preliminary data.</text>
</comment>
<keyword evidence="6 12" id="KW-0812">Transmembrane</keyword>
<comment type="subcellular location">
    <subcellularLocation>
        <location evidence="2">Cell membrane</location>
    </subcellularLocation>
</comment>
<reference evidence="15 16" key="1">
    <citation type="submission" date="2021-01" db="EMBL/GenBank/DDBJ databases">
        <title>Whole genome shotgun sequence of Microbispora corallina NBRC 16416.</title>
        <authorList>
            <person name="Komaki H."/>
            <person name="Tamura T."/>
        </authorList>
    </citation>
    <scope>NUCLEOTIDE SEQUENCE [LARGE SCALE GENOMIC DNA]</scope>
    <source>
        <strain evidence="15 16">NBRC 16416</strain>
    </source>
</reference>
<evidence type="ECO:0000259" key="13">
    <source>
        <dbReference type="PROSITE" id="PS50109"/>
    </source>
</evidence>
<dbReference type="InterPro" id="IPR050428">
    <property type="entry name" value="TCS_sensor_his_kinase"/>
</dbReference>
<dbReference type="Gene3D" id="6.10.340.10">
    <property type="match status" value="1"/>
</dbReference>
<dbReference type="PROSITE" id="PS50885">
    <property type="entry name" value="HAMP"/>
    <property type="match status" value="1"/>
</dbReference>
<evidence type="ECO:0000256" key="4">
    <source>
        <dbReference type="ARBA" id="ARBA00022553"/>
    </source>
</evidence>
<gene>
    <name evidence="15" type="ORF">Mco01_10630</name>
</gene>
<organism evidence="15 16">
    <name type="scientific">Microbispora corallina</name>
    <dbReference type="NCBI Taxonomy" id="83302"/>
    <lineage>
        <taxon>Bacteria</taxon>
        <taxon>Bacillati</taxon>
        <taxon>Actinomycetota</taxon>
        <taxon>Actinomycetes</taxon>
        <taxon>Streptosporangiales</taxon>
        <taxon>Streptosporangiaceae</taxon>
        <taxon>Microbispora</taxon>
    </lineage>
</organism>
<dbReference type="InterPro" id="IPR003660">
    <property type="entry name" value="HAMP_dom"/>
</dbReference>
<keyword evidence="7 15" id="KW-0418">Kinase</keyword>
<dbReference type="PROSITE" id="PS50109">
    <property type="entry name" value="HIS_KIN"/>
    <property type="match status" value="1"/>
</dbReference>
<keyword evidence="16" id="KW-1185">Reference proteome</keyword>
<evidence type="ECO:0000256" key="3">
    <source>
        <dbReference type="ARBA" id="ARBA00012438"/>
    </source>
</evidence>